<dbReference type="EMBL" id="JACKWZ010000255">
    <property type="protein sequence ID" value="KAF9410626.1"/>
    <property type="molecule type" value="Genomic_DNA"/>
</dbReference>
<proteinExistence type="predicted"/>
<dbReference type="Pfam" id="PF00059">
    <property type="entry name" value="Lectin_C"/>
    <property type="match status" value="2"/>
</dbReference>
<feature type="domain" description="C-type lectin" evidence="2">
    <location>
        <begin position="188"/>
        <end position="314"/>
    </location>
</feature>
<accession>A0A835KZW9</accession>
<feature type="chain" id="PRO_5032620604" description="C-type lectin domain-containing protein" evidence="1">
    <location>
        <begin position="16"/>
        <end position="327"/>
    </location>
</feature>
<feature type="domain" description="C-type lectin" evidence="2">
    <location>
        <begin position="34"/>
        <end position="160"/>
    </location>
</feature>
<dbReference type="InterPro" id="IPR016187">
    <property type="entry name" value="CTDL_fold"/>
</dbReference>
<protein>
    <recommendedName>
        <fullName evidence="2">C-type lectin domain-containing protein</fullName>
    </recommendedName>
</protein>
<evidence type="ECO:0000256" key="1">
    <source>
        <dbReference type="SAM" id="SignalP"/>
    </source>
</evidence>
<keyword evidence="1" id="KW-0732">Signal</keyword>
<dbReference type="InterPro" id="IPR001304">
    <property type="entry name" value="C-type_lectin-like"/>
</dbReference>
<keyword evidence="4" id="KW-1185">Reference proteome</keyword>
<dbReference type="CDD" id="cd00037">
    <property type="entry name" value="CLECT"/>
    <property type="match status" value="2"/>
</dbReference>
<evidence type="ECO:0000313" key="4">
    <source>
        <dbReference type="Proteomes" id="UP000648187"/>
    </source>
</evidence>
<dbReference type="InterPro" id="IPR016186">
    <property type="entry name" value="C-type_lectin-like/link_sf"/>
</dbReference>
<dbReference type="InterPro" id="IPR050111">
    <property type="entry name" value="C-type_lectin/snaclec_domain"/>
</dbReference>
<evidence type="ECO:0000259" key="2">
    <source>
        <dbReference type="PROSITE" id="PS50041"/>
    </source>
</evidence>
<dbReference type="Gene3D" id="3.10.100.10">
    <property type="entry name" value="Mannose-Binding Protein A, subunit A"/>
    <property type="match status" value="2"/>
</dbReference>
<dbReference type="AlphaFoldDB" id="A0A835KZW9"/>
<gene>
    <name evidence="3" type="ORF">HW555_010356</name>
</gene>
<reference evidence="3" key="1">
    <citation type="submission" date="2020-08" db="EMBL/GenBank/DDBJ databases">
        <title>Spodoptera exigua strain:BAW_Kor-Di-RS1 Genome sequencing and assembly.</title>
        <authorList>
            <person name="Kim J."/>
            <person name="Nam H.Y."/>
            <person name="Kwon M."/>
            <person name="Choi J.H."/>
            <person name="Cho S.R."/>
            <person name="Kim G.-H."/>
        </authorList>
    </citation>
    <scope>NUCLEOTIDE SEQUENCE</scope>
    <source>
        <strain evidence="3">BAW_Kor-Di-RS1</strain>
        <tissue evidence="3">Whole-body</tissue>
    </source>
</reference>
<evidence type="ECO:0000313" key="3">
    <source>
        <dbReference type="EMBL" id="KAF9410626.1"/>
    </source>
</evidence>
<name>A0A835KZW9_SPOEX</name>
<feature type="signal peptide" evidence="1">
    <location>
        <begin position="1"/>
        <end position="15"/>
    </location>
</feature>
<dbReference type="Proteomes" id="UP000648187">
    <property type="component" value="Unassembled WGS sequence"/>
</dbReference>
<dbReference type="PROSITE" id="PS50041">
    <property type="entry name" value="C_TYPE_LECTIN_2"/>
    <property type="match status" value="2"/>
</dbReference>
<dbReference type="SUPFAM" id="SSF56436">
    <property type="entry name" value="C-type lectin-like"/>
    <property type="match status" value="2"/>
</dbReference>
<sequence>MLKSIYLMLLPVALGTLLPNDNNYPNPGFRKEIIGTQIYTFHRHAATFDEAQNICKQNGGRIAVITSRAQEPELVRMFKTSGPVINASHGWNRQAFIGIQYRGSGLWQTLDGKPAPYLNWSRNWMGVQPSNPDRQRCGSLLLQGAMDDVQCGVRLAFFCEKVEEKLIPFLGTFLPDDKSYPNPGPQNTETQVITFHRDAATFDEAQKICKQSGGRIAVITSSAQEAALVQIFKTSGPVINASYGWNLQAFIGIQYSQSGQWQTLDGKPAPYLNWSRNWMGVQPSNPTSQRCGSLLLQGAMDDVQCDVKLAFFCEKVQKKVQPCDCDV</sequence>
<dbReference type="SMART" id="SM00034">
    <property type="entry name" value="CLECT"/>
    <property type="match status" value="2"/>
</dbReference>
<organism evidence="3 4">
    <name type="scientific">Spodoptera exigua</name>
    <name type="common">Beet armyworm</name>
    <name type="synonym">Noctua fulgens</name>
    <dbReference type="NCBI Taxonomy" id="7107"/>
    <lineage>
        <taxon>Eukaryota</taxon>
        <taxon>Metazoa</taxon>
        <taxon>Ecdysozoa</taxon>
        <taxon>Arthropoda</taxon>
        <taxon>Hexapoda</taxon>
        <taxon>Insecta</taxon>
        <taxon>Pterygota</taxon>
        <taxon>Neoptera</taxon>
        <taxon>Endopterygota</taxon>
        <taxon>Lepidoptera</taxon>
        <taxon>Glossata</taxon>
        <taxon>Ditrysia</taxon>
        <taxon>Noctuoidea</taxon>
        <taxon>Noctuidae</taxon>
        <taxon>Amphipyrinae</taxon>
        <taxon>Spodoptera</taxon>
    </lineage>
</organism>
<comment type="caution">
    <text evidence="3">The sequence shown here is derived from an EMBL/GenBank/DDBJ whole genome shotgun (WGS) entry which is preliminary data.</text>
</comment>
<dbReference type="PANTHER" id="PTHR22803">
    <property type="entry name" value="MANNOSE, PHOSPHOLIPASE, LECTIN RECEPTOR RELATED"/>
    <property type="match status" value="1"/>
</dbReference>